<dbReference type="OrthoDB" id="7289984at2759"/>
<evidence type="ECO:0008006" key="6">
    <source>
        <dbReference type="Google" id="ProtNLM"/>
    </source>
</evidence>
<dbReference type="GO" id="GO:0016491">
    <property type="term" value="F:oxidoreductase activity"/>
    <property type="evidence" value="ECO:0007669"/>
    <property type="project" value="UniProtKB-KW"/>
</dbReference>
<dbReference type="CDD" id="cd05233">
    <property type="entry name" value="SDR_c"/>
    <property type="match status" value="1"/>
</dbReference>
<feature type="transmembrane region" description="Helical" evidence="3">
    <location>
        <begin position="39"/>
        <end position="59"/>
    </location>
</feature>
<proteinExistence type="inferred from homology"/>
<name>A0A067SG90_GALM3</name>
<dbReference type="InterPro" id="IPR036291">
    <property type="entry name" value="NAD(P)-bd_dom_sf"/>
</dbReference>
<reference evidence="5" key="1">
    <citation type="journal article" date="2014" name="Proc. Natl. Acad. Sci. U.S.A.">
        <title>Extensive sampling of basidiomycete genomes demonstrates inadequacy of the white-rot/brown-rot paradigm for wood decay fungi.</title>
        <authorList>
            <person name="Riley R."/>
            <person name="Salamov A.A."/>
            <person name="Brown D.W."/>
            <person name="Nagy L.G."/>
            <person name="Floudas D."/>
            <person name="Held B.W."/>
            <person name="Levasseur A."/>
            <person name="Lombard V."/>
            <person name="Morin E."/>
            <person name="Otillar R."/>
            <person name="Lindquist E.A."/>
            <person name="Sun H."/>
            <person name="LaButti K.M."/>
            <person name="Schmutz J."/>
            <person name="Jabbour D."/>
            <person name="Luo H."/>
            <person name="Baker S.E."/>
            <person name="Pisabarro A.G."/>
            <person name="Walton J.D."/>
            <person name="Blanchette R.A."/>
            <person name="Henrissat B."/>
            <person name="Martin F."/>
            <person name="Cullen D."/>
            <person name="Hibbett D.S."/>
            <person name="Grigoriev I.V."/>
        </authorList>
    </citation>
    <scope>NUCLEOTIDE SEQUENCE [LARGE SCALE GENOMIC DNA]</scope>
    <source>
        <strain evidence="5">CBS 339.88</strain>
    </source>
</reference>
<dbReference type="STRING" id="685588.A0A067SG90"/>
<evidence type="ECO:0000313" key="4">
    <source>
        <dbReference type="EMBL" id="KDR69916.1"/>
    </source>
</evidence>
<dbReference type="SUPFAM" id="SSF51735">
    <property type="entry name" value="NAD(P)-binding Rossmann-fold domains"/>
    <property type="match status" value="1"/>
</dbReference>
<sequence>MTTNNPELGLTSLLPRHIPTVGYTIQNILISLTTLASSAASLFFTLCFILPLSLLRAFIPRSLLIPRGRTAEVMRKNKVVLIIGASRGIGFGVLKQYVNEPDTVIIAASKSIELIRKAVIELGYTRATLQCTELDLTVPKKQVVDNLRNIDKKYGPVTHLYAVSGISTQLNGKDGNGITMDTMADMINVNISGTVASVLTMYELMKLRGYGKICVIGTIPGLSSPAKTICYKSTKSFINTFATSLRIVAAPHGVEVVTVQPGFLDARMSKSMMPGQKGPLTGATEAGRMAVEMVRAVECGGVGVVCWPVKKGVLMYGFEAVNPICEEIGKWVSMKAGMVGKGKKSS</sequence>
<dbReference type="AlphaFoldDB" id="A0A067SG90"/>
<keyword evidence="2" id="KW-0560">Oxidoreductase</keyword>
<evidence type="ECO:0000256" key="1">
    <source>
        <dbReference type="ARBA" id="ARBA00006484"/>
    </source>
</evidence>
<protein>
    <recommendedName>
        <fullName evidence="6">NAD(P)-binding protein</fullName>
    </recommendedName>
</protein>
<gene>
    <name evidence="4" type="ORF">GALMADRAFT_76617</name>
</gene>
<dbReference type="Proteomes" id="UP000027222">
    <property type="component" value="Unassembled WGS sequence"/>
</dbReference>
<keyword evidence="3" id="KW-0472">Membrane</keyword>
<keyword evidence="3" id="KW-1133">Transmembrane helix</keyword>
<dbReference type="InterPro" id="IPR002347">
    <property type="entry name" value="SDR_fam"/>
</dbReference>
<dbReference type="HOGENOM" id="CLU_809059_0_0_1"/>
<dbReference type="Gene3D" id="3.40.50.720">
    <property type="entry name" value="NAD(P)-binding Rossmann-like Domain"/>
    <property type="match status" value="1"/>
</dbReference>
<evidence type="ECO:0000313" key="5">
    <source>
        <dbReference type="Proteomes" id="UP000027222"/>
    </source>
</evidence>
<dbReference type="PANTHER" id="PTHR42901">
    <property type="entry name" value="ALCOHOL DEHYDROGENASE"/>
    <property type="match status" value="1"/>
</dbReference>
<evidence type="ECO:0000256" key="3">
    <source>
        <dbReference type="SAM" id="Phobius"/>
    </source>
</evidence>
<organism evidence="4 5">
    <name type="scientific">Galerina marginata (strain CBS 339.88)</name>
    <dbReference type="NCBI Taxonomy" id="685588"/>
    <lineage>
        <taxon>Eukaryota</taxon>
        <taxon>Fungi</taxon>
        <taxon>Dikarya</taxon>
        <taxon>Basidiomycota</taxon>
        <taxon>Agaricomycotina</taxon>
        <taxon>Agaricomycetes</taxon>
        <taxon>Agaricomycetidae</taxon>
        <taxon>Agaricales</taxon>
        <taxon>Agaricineae</taxon>
        <taxon>Strophariaceae</taxon>
        <taxon>Galerina</taxon>
    </lineage>
</organism>
<keyword evidence="5" id="KW-1185">Reference proteome</keyword>
<dbReference type="PRINTS" id="PR00081">
    <property type="entry name" value="GDHRDH"/>
</dbReference>
<evidence type="ECO:0000256" key="2">
    <source>
        <dbReference type="ARBA" id="ARBA00023002"/>
    </source>
</evidence>
<dbReference type="EMBL" id="KL142399">
    <property type="protein sequence ID" value="KDR69916.1"/>
    <property type="molecule type" value="Genomic_DNA"/>
</dbReference>
<dbReference type="Pfam" id="PF00106">
    <property type="entry name" value="adh_short"/>
    <property type="match status" value="1"/>
</dbReference>
<keyword evidence="3" id="KW-0812">Transmembrane</keyword>
<accession>A0A067SG90</accession>
<dbReference type="PANTHER" id="PTHR42901:SF1">
    <property type="entry name" value="ALCOHOL DEHYDROGENASE"/>
    <property type="match status" value="1"/>
</dbReference>
<comment type="similarity">
    <text evidence="1">Belongs to the short-chain dehydrogenases/reductases (SDR) family.</text>
</comment>